<dbReference type="Proteomes" id="UP000776252">
    <property type="component" value="Unassembled WGS sequence"/>
</dbReference>
<accession>A0ABS6BP28</accession>
<evidence type="ECO:0000256" key="1">
    <source>
        <dbReference type="ARBA" id="ARBA00022857"/>
    </source>
</evidence>
<protein>
    <submittedName>
        <fullName evidence="2">Acyl-CoA reductase</fullName>
    </submittedName>
</protein>
<organism evidence="2 3">
    <name type="scientific">Clostridium frigoris</name>
    <dbReference type="NCBI Taxonomy" id="205327"/>
    <lineage>
        <taxon>Bacteria</taxon>
        <taxon>Bacillati</taxon>
        <taxon>Bacillota</taxon>
        <taxon>Clostridia</taxon>
        <taxon>Eubacteriales</taxon>
        <taxon>Clostridiaceae</taxon>
        <taxon>Clostridium</taxon>
    </lineage>
</organism>
<dbReference type="InterPro" id="IPR008670">
    <property type="entry name" value="CoA_reduct_LuxC"/>
</dbReference>
<dbReference type="Pfam" id="PF05893">
    <property type="entry name" value="LuxC"/>
    <property type="match status" value="1"/>
</dbReference>
<proteinExistence type="predicted"/>
<keyword evidence="1" id="KW-0521">NADP</keyword>
<keyword evidence="3" id="KW-1185">Reference proteome</keyword>
<dbReference type="RefSeq" id="WP_216145878.1">
    <property type="nucleotide sequence ID" value="NZ_JAHLDV010000003.1"/>
</dbReference>
<evidence type="ECO:0000313" key="2">
    <source>
        <dbReference type="EMBL" id="MBU3158675.1"/>
    </source>
</evidence>
<evidence type="ECO:0000313" key="3">
    <source>
        <dbReference type="Proteomes" id="UP000776252"/>
    </source>
</evidence>
<dbReference type="EMBL" id="JAHLDV010000003">
    <property type="protein sequence ID" value="MBU3158675.1"/>
    <property type="molecule type" value="Genomic_DNA"/>
</dbReference>
<gene>
    <name evidence="2" type="ORF">KPL37_02655</name>
</gene>
<reference evidence="2 3" key="1">
    <citation type="submission" date="2021-06" db="EMBL/GenBank/DDBJ databases">
        <title>Clostridia strains as spoilage organisms.</title>
        <authorList>
            <person name="Wambui J."/>
            <person name="Stephan R."/>
            <person name="Stevens M.J.A."/>
        </authorList>
    </citation>
    <scope>NUCLEOTIDE SEQUENCE [LARGE SCALE GENOMIC DNA]</scope>
    <source>
        <strain evidence="2 3">DSM 14204</strain>
    </source>
</reference>
<dbReference type="CDD" id="cd07080">
    <property type="entry name" value="ALDH_Acyl-CoA-Red_LuxC"/>
    <property type="match status" value="1"/>
</dbReference>
<sequence>MINCYELNGEFNENGMEFEDFNEIENGINKNAVIFHKFPVQVILLIINEYSKKIAKDREILRMEGASFLCFYLKKTNMEKQLKFNLKNIEYLNDFVQVEDEKYVKAQPRGIVCHWIAGNVPTLGIYSVMQSILCKNGNILRVSRKNVGTVYKLLILLANINVEYEGSEYSSNILLKNIAFIYFDSSDRNLNSKMSLKADVRIVWGNKIAIDSICLMPKKTTCRDLIFGPKYSFAIFDRSAIESDDLEKYLDNLVTDIIAFDQKGCSSPQVLFIEKSKLSIRNIAQMLSLKFERISKRYTNLDLEEAIVAKIINKRGEYLLSLDKLAYISKGLQYTILINNELKLEEAITGRTIFIKEVEDILEVCPLITKNIQTIGIASKDRKKMLEFSDKVTTVGVDRVVKIGYMNIYDSPWDGCLIMSELVRWCSISINGMI</sequence>
<name>A0ABS6BP28_9CLOT</name>
<comment type="caution">
    <text evidence="2">The sequence shown here is derived from an EMBL/GenBank/DDBJ whole genome shotgun (WGS) entry which is preliminary data.</text>
</comment>